<feature type="non-terminal residue" evidence="1">
    <location>
        <position position="1"/>
    </location>
</feature>
<dbReference type="Proteomes" id="UP000015453">
    <property type="component" value="Unassembled WGS sequence"/>
</dbReference>
<dbReference type="OrthoDB" id="2020070at2759"/>
<proteinExistence type="predicted"/>
<name>S8DIV2_9LAMI</name>
<dbReference type="CDD" id="cd00761">
    <property type="entry name" value="Glyco_tranf_GTA_type"/>
    <property type="match status" value="1"/>
</dbReference>
<sequence>VASDKVCGYEKTDLVQKKYTNDAEMIKMKLGLYEEIRDFQSKNLKPETLSELMSMKSNFDLSNSEIPKVKIILNHFKRKTLCAQLDSLLHQTLPFHTLWVLSFASPNEEHLRTVVSDYNDSRISFISSGYDFKYYGRFQMALQTEGIDFVYILDDDMIPGKKMLEILCHVAGTEKYKHAIFGSIGRILPFMSKDGLSFPSYQKSHTKEAGLYLPDPAYDIRVERIFEVDFLSSSWFLSAELINTIFIEIPFTFRTGEDLHLSYQLQKYRGISSYVLPVDQNDKDTWGDSDHRLAYISETTSIFKDIVSLRDRQWWRALTSGYVTQWAKMNPQKIDVLFYAHSLQHVRTLKPLFEKFDTSKGKIAHMVISGGRFCPCEDVAKVMYWNVSVCLDRRFKVLDLRISSSGVSTFNEIYGGMKGLVEIFNPSLVIGVDDLDVDVKNGIELGIERSRNGRSVLVLLPKSVVSKVQWMGDLDSNILPS</sequence>
<dbReference type="InterPro" id="IPR029044">
    <property type="entry name" value="Nucleotide-diphossugar_trans"/>
</dbReference>
<dbReference type="Gene3D" id="3.90.550.10">
    <property type="entry name" value="Spore Coat Polysaccharide Biosynthesis Protein SpsA, Chain A"/>
    <property type="match status" value="1"/>
</dbReference>
<evidence type="ECO:0000313" key="1">
    <source>
        <dbReference type="EMBL" id="EPS59402.1"/>
    </source>
</evidence>
<dbReference type="PANTHER" id="PTHR33604:SF1">
    <property type="entry name" value="GLYCOSYLTRANSFERASE FAMILY PROTEIN 2"/>
    <property type="match status" value="1"/>
</dbReference>
<organism evidence="1 2">
    <name type="scientific">Genlisea aurea</name>
    <dbReference type="NCBI Taxonomy" id="192259"/>
    <lineage>
        <taxon>Eukaryota</taxon>
        <taxon>Viridiplantae</taxon>
        <taxon>Streptophyta</taxon>
        <taxon>Embryophyta</taxon>
        <taxon>Tracheophyta</taxon>
        <taxon>Spermatophyta</taxon>
        <taxon>Magnoliopsida</taxon>
        <taxon>eudicotyledons</taxon>
        <taxon>Gunneridae</taxon>
        <taxon>Pentapetalae</taxon>
        <taxon>asterids</taxon>
        <taxon>lamiids</taxon>
        <taxon>Lamiales</taxon>
        <taxon>Lentibulariaceae</taxon>
        <taxon>Genlisea</taxon>
    </lineage>
</organism>
<reference evidence="1 2" key="1">
    <citation type="journal article" date="2013" name="BMC Genomics">
        <title>The miniature genome of a carnivorous plant Genlisea aurea contains a low number of genes and short non-coding sequences.</title>
        <authorList>
            <person name="Leushkin E.V."/>
            <person name="Sutormin R.A."/>
            <person name="Nabieva E.R."/>
            <person name="Penin A.A."/>
            <person name="Kondrashov A.S."/>
            <person name="Logacheva M.D."/>
        </authorList>
    </citation>
    <scope>NUCLEOTIDE SEQUENCE [LARGE SCALE GENOMIC DNA]</scope>
</reference>
<protein>
    <recommendedName>
        <fullName evidence="3">Glycosyltransferase 2-like domain-containing protein</fullName>
    </recommendedName>
</protein>
<dbReference type="PANTHER" id="PTHR33604">
    <property type="entry name" value="OSJNBA0004B13.7 PROTEIN"/>
    <property type="match status" value="1"/>
</dbReference>
<evidence type="ECO:0000313" key="2">
    <source>
        <dbReference type="Proteomes" id="UP000015453"/>
    </source>
</evidence>
<evidence type="ECO:0008006" key="3">
    <source>
        <dbReference type="Google" id="ProtNLM"/>
    </source>
</evidence>
<feature type="non-terminal residue" evidence="1">
    <location>
        <position position="481"/>
    </location>
</feature>
<dbReference type="EMBL" id="AUSU01008389">
    <property type="protein sequence ID" value="EPS59402.1"/>
    <property type="molecule type" value="Genomic_DNA"/>
</dbReference>
<gene>
    <name evidence="1" type="ORF">M569_15406</name>
</gene>
<comment type="caution">
    <text evidence="1">The sequence shown here is derived from an EMBL/GenBank/DDBJ whole genome shotgun (WGS) entry which is preliminary data.</text>
</comment>
<keyword evidence="2" id="KW-1185">Reference proteome</keyword>
<accession>S8DIV2</accession>
<dbReference type="AlphaFoldDB" id="S8DIV2"/>
<dbReference type="SUPFAM" id="SSF53448">
    <property type="entry name" value="Nucleotide-diphospho-sugar transferases"/>
    <property type="match status" value="1"/>
</dbReference>